<dbReference type="OrthoDB" id="30829at10239"/>
<sequence length="583" mass="69178">MRFYYKYIIKMIKYILFIYLLYITDTVKSIDNDPGYSYRFDITNIIKRPNFLDRNFNNNINGIYLSRHHIISHDILHIFYYSMTRNKKYQQSLIKILKKIKEINKNKFNIDDIDNLIKCLNDEKINIYNEINICTELLKNVYVFIYDMPFNIFIGPSSSNRYFDLGSNIDVEGRALLPDNLILTITDAYYTMLAINENKNISDEELNKLVDNLCVLLDYDLKSIEFDKKLWILVDNIKNKNKNKYDKILKNPDNFKTLKNKLYNAKKQEMSVNEFRKIQNELQIIFNMVFDLVSDNPDLITDYADNLLRDPMSLNMGEFIQNILTSDPNSFTSLPIEETDSNSNKTVYKLSFDKINKAYKILMCYNINNIKNKLKTISKLDIKSTKNLNQFISIIESLIDDCIPIDYYENLLTTTVSNYNNDNNDDDDNNDNNKRMQNFIKILNNITNDNPNIIIDNAINSIVYIMNILLPLIRQSNSNQCMISHLSMRNKIIKRHKRNSVNFIVSNMDTKNSLYVNKYYEIIGVYVQDISSYLYYNYNINKWKWTTNYSLFSNNILNNYNNKIPYLIRIRRNLIDICQNKKK</sequence>
<dbReference type="RefSeq" id="YP_008003667.1">
    <property type="nucleotide sequence ID" value="NC_021246.1"/>
</dbReference>
<keyword evidence="2" id="KW-1185">Reference proteome</keyword>
<protein>
    <submittedName>
        <fullName evidence="1">Uncharacterized protein</fullName>
    </submittedName>
</protein>
<proteinExistence type="predicted"/>
<name>A0A916NYG0_9POXV</name>
<evidence type="ECO:0000313" key="1">
    <source>
        <dbReference type="EMBL" id="CCU56348.1"/>
    </source>
</evidence>
<evidence type="ECO:0000313" key="2">
    <source>
        <dbReference type="Proteomes" id="UP000792671"/>
    </source>
</evidence>
<gene>
    <name evidence="1" type="ORF">MYSEV_150</name>
</gene>
<dbReference type="GeneID" id="15613772"/>
<dbReference type="Proteomes" id="UP000792671">
    <property type="component" value="Genome"/>
</dbReference>
<dbReference type="EMBL" id="HF679134">
    <property type="protein sequence ID" value="CCU56348.1"/>
    <property type="molecule type" value="Genomic_DNA"/>
</dbReference>
<organism evidence="1 2">
    <name type="scientific">Mythimna separata entomopoxvirus 'L'</name>
    <dbReference type="NCBI Taxonomy" id="1293572"/>
    <lineage>
        <taxon>Viruses</taxon>
        <taxon>Varidnaviria</taxon>
        <taxon>Bamfordvirae</taxon>
        <taxon>Nucleocytoviricota</taxon>
        <taxon>Pokkesviricetes</taxon>
        <taxon>Chitovirales</taxon>
        <taxon>Poxviridae</taxon>
        <taxon>Entomopoxvirinae</taxon>
        <taxon>Betaentomopoxvirus</taxon>
        <taxon>Betaentomopoxvirus mseparata</taxon>
        <taxon>Mythimna separata entomopoxvirus</taxon>
    </lineage>
</organism>
<dbReference type="KEGG" id="vg:15613772"/>
<accession>A0A916NYG0</accession>
<reference evidence="1 2" key="1">
    <citation type="journal article" date="2013" name="J. Virol.">
        <title>New Insights into the Evolution of Entomopoxvirinae from the Complete Genome Sequences of Four Entomopoxviruses Infecting Adoxophyes honmai, Choristoneura biennis, Choristoneura rosaceana, and Mythimna separata.</title>
        <authorList>
            <person name="Theze J."/>
            <person name="Takatsuka J."/>
            <person name="Li Z."/>
            <person name="Gallais J."/>
            <person name="Doucet D."/>
            <person name="Arif B."/>
            <person name="Nakai M."/>
            <person name="Herniou E.A."/>
        </authorList>
    </citation>
    <scope>NUCLEOTIDE SEQUENCE [LARGE SCALE GENOMIC DNA]</scope>
</reference>